<feature type="region of interest" description="Disordered" evidence="6">
    <location>
        <begin position="130"/>
        <end position="150"/>
    </location>
</feature>
<evidence type="ECO:0000259" key="8">
    <source>
        <dbReference type="Pfam" id="PF13359"/>
    </source>
</evidence>
<dbReference type="SUPFAM" id="SSF57716">
    <property type="entry name" value="Glucocorticoid receptor-like (DNA-binding domain)"/>
    <property type="match status" value="1"/>
</dbReference>
<gene>
    <name evidence="10" type="ORF">PLOB_00018142</name>
</gene>
<dbReference type="InterPro" id="IPR006612">
    <property type="entry name" value="THAP_Znf"/>
</dbReference>
<accession>A0ABN8RGH9</accession>
<evidence type="ECO:0000259" key="7">
    <source>
        <dbReference type="Pfam" id="PF05485"/>
    </source>
</evidence>
<evidence type="ECO:0000256" key="1">
    <source>
        <dbReference type="ARBA" id="ARBA00001968"/>
    </source>
</evidence>
<dbReference type="InterPro" id="IPR027806">
    <property type="entry name" value="HARBI1_dom"/>
</dbReference>
<evidence type="ECO:0008006" key="12">
    <source>
        <dbReference type="Google" id="ProtNLM"/>
    </source>
</evidence>
<dbReference type="PANTHER" id="PTHR23080:SF144">
    <property type="entry name" value="SPINDLE AND KINETOCHORE ASSOCIATED COMPLEX SUBUNIT 3"/>
    <property type="match status" value="1"/>
</dbReference>
<evidence type="ECO:0000313" key="11">
    <source>
        <dbReference type="Proteomes" id="UP001159405"/>
    </source>
</evidence>
<comment type="cofactor">
    <cofactor evidence="1">
        <name>a divalent metal cation</name>
        <dbReference type="ChEBI" id="CHEBI:60240"/>
    </cofactor>
</comment>
<feature type="domain" description="DDE Tnp4" evidence="8">
    <location>
        <begin position="323"/>
        <end position="494"/>
    </location>
</feature>
<protein>
    <recommendedName>
        <fullName evidence="12">THAP-type domain-containing protein</fullName>
    </recommendedName>
</protein>
<dbReference type="Pfam" id="PF13359">
    <property type="entry name" value="DDE_Tnp_4"/>
    <property type="match status" value="1"/>
</dbReference>
<proteinExistence type="predicted"/>
<keyword evidence="2" id="KW-0479">Metal-binding</keyword>
<dbReference type="Pfam" id="PF05485">
    <property type="entry name" value="THAP"/>
    <property type="match status" value="1"/>
</dbReference>
<evidence type="ECO:0000256" key="2">
    <source>
        <dbReference type="ARBA" id="ARBA00022723"/>
    </source>
</evidence>
<sequence>VKFSRVPKIVKNEGEMIEELTTRRRRAWISAISRGDLTDDKLEHERVCSRHFVSGQAAKQLDQFDVDWVPTLHLGHTKRPQRIDPQLNADRAERRKRRQEIIDREISEKMKKLNEPGETVESIFSEVEHTCTTQEAEESDQLQDGSSEDEQMGELEMEMDVAGEKLVEDTDKKPILETADAATQTTEFDYLFCSATKTQPFTENYFKDSDDKTRFYTGLPDFHLLAKTFEFVSPYVTRRTKTLSLFQEFVMVLIKLRLNVPNLDLAYRFEVSLSTVSRVFKAWMEVLDVRLSPLISWPEREELWRTMPRCFQYTFGKATTIIIDCFEIYIDRPSNLLARAQTYSHYKSHNTVKVLIGITPQGSVCFVSKAWGGRTSDKYLTEHCGMLKNLRPGDLVMADRGFTIEENLSLYQAKLAIPAFTKGKSQLDPVSVEKTRGIANVRIHVERVIGLLRQKYSVLQSILPIDYLLCSDKEGNRCCPMVDRLIRVCRALINLCPSVVPFD</sequence>
<dbReference type="PANTHER" id="PTHR23080">
    <property type="entry name" value="THAP DOMAIN PROTEIN"/>
    <property type="match status" value="1"/>
</dbReference>
<reference evidence="10 11" key="1">
    <citation type="submission" date="2022-05" db="EMBL/GenBank/DDBJ databases">
        <authorList>
            <consortium name="Genoscope - CEA"/>
            <person name="William W."/>
        </authorList>
    </citation>
    <scope>NUCLEOTIDE SEQUENCE [LARGE SCALE GENOMIC DNA]</scope>
</reference>
<dbReference type="Proteomes" id="UP001159405">
    <property type="component" value="Unassembled WGS sequence"/>
</dbReference>
<evidence type="ECO:0000256" key="4">
    <source>
        <dbReference type="ARBA" id="ARBA00022833"/>
    </source>
</evidence>
<organism evidence="10 11">
    <name type="scientific">Porites lobata</name>
    <dbReference type="NCBI Taxonomy" id="104759"/>
    <lineage>
        <taxon>Eukaryota</taxon>
        <taxon>Metazoa</taxon>
        <taxon>Cnidaria</taxon>
        <taxon>Anthozoa</taxon>
        <taxon>Hexacorallia</taxon>
        <taxon>Scleractinia</taxon>
        <taxon>Fungiina</taxon>
        <taxon>Poritidae</taxon>
        <taxon>Porites</taxon>
    </lineage>
</organism>
<dbReference type="Pfam" id="PF13613">
    <property type="entry name" value="HTH_Tnp_4"/>
    <property type="match status" value="1"/>
</dbReference>
<evidence type="ECO:0000256" key="3">
    <source>
        <dbReference type="ARBA" id="ARBA00022771"/>
    </source>
</evidence>
<feature type="compositionally biased region" description="Acidic residues" evidence="6">
    <location>
        <begin position="135"/>
        <end position="150"/>
    </location>
</feature>
<name>A0ABN8RGH9_9CNID</name>
<feature type="domain" description="Transposase Helix-turn-helix" evidence="9">
    <location>
        <begin position="242"/>
        <end position="293"/>
    </location>
</feature>
<evidence type="ECO:0000256" key="6">
    <source>
        <dbReference type="SAM" id="MobiDB-lite"/>
    </source>
</evidence>
<keyword evidence="11" id="KW-1185">Reference proteome</keyword>
<evidence type="ECO:0000256" key="5">
    <source>
        <dbReference type="ARBA" id="ARBA00023125"/>
    </source>
</evidence>
<evidence type="ECO:0000313" key="10">
    <source>
        <dbReference type="EMBL" id="CAH3176422.1"/>
    </source>
</evidence>
<dbReference type="InterPro" id="IPR027805">
    <property type="entry name" value="Transposase_HTH_dom"/>
</dbReference>
<comment type="caution">
    <text evidence="10">The sequence shown here is derived from an EMBL/GenBank/DDBJ whole genome shotgun (WGS) entry which is preliminary data.</text>
</comment>
<keyword evidence="5" id="KW-0238">DNA-binding</keyword>
<feature type="domain" description="THAP-type" evidence="7">
    <location>
        <begin position="21"/>
        <end position="73"/>
    </location>
</feature>
<dbReference type="EMBL" id="CALNXK010000212">
    <property type="protein sequence ID" value="CAH3176422.1"/>
    <property type="molecule type" value="Genomic_DNA"/>
</dbReference>
<feature type="region of interest" description="Disordered" evidence="6">
    <location>
        <begin position="77"/>
        <end position="98"/>
    </location>
</feature>
<evidence type="ECO:0000259" key="9">
    <source>
        <dbReference type="Pfam" id="PF13613"/>
    </source>
</evidence>
<keyword evidence="3" id="KW-0863">Zinc-finger</keyword>
<keyword evidence="4" id="KW-0862">Zinc</keyword>
<feature type="non-terminal residue" evidence="10">
    <location>
        <position position="1"/>
    </location>
</feature>